<keyword evidence="4 6" id="KW-1133">Transmembrane helix</keyword>
<dbReference type="EMBL" id="JBEPCV010000023">
    <property type="protein sequence ID" value="MER6906549.1"/>
    <property type="molecule type" value="Genomic_DNA"/>
</dbReference>
<keyword evidence="3 6" id="KW-0812">Transmembrane</keyword>
<dbReference type="SUPFAM" id="SSF103473">
    <property type="entry name" value="MFS general substrate transporter"/>
    <property type="match status" value="1"/>
</dbReference>
<evidence type="ECO:0000313" key="8">
    <source>
        <dbReference type="EMBL" id="MER6906549.1"/>
    </source>
</evidence>
<protein>
    <submittedName>
        <fullName evidence="8">MFS transporter</fullName>
    </submittedName>
</protein>
<evidence type="ECO:0000256" key="6">
    <source>
        <dbReference type="SAM" id="Phobius"/>
    </source>
</evidence>
<keyword evidence="5 6" id="KW-0472">Membrane</keyword>
<comment type="caution">
    <text evidence="8">The sequence shown here is derived from an EMBL/GenBank/DDBJ whole genome shotgun (WGS) entry which is preliminary data.</text>
</comment>
<name>A0ABV1VJ92_9ACTN</name>
<dbReference type="CDD" id="cd17324">
    <property type="entry name" value="MFS_NepI_like"/>
    <property type="match status" value="1"/>
</dbReference>
<evidence type="ECO:0000256" key="5">
    <source>
        <dbReference type="ARBA" id="ARBA00023136"/>
    </source>
</evidence>
<sequence length="421" mass="42413">MSSPPSHTHPTSRHPLVSVIAIALGSFSVVVAEFVPVGALPQISAGLGVSEGTAGLLVTLPAVTGAVAAPAATVLMRRLDRRLAIIGLTALIAVSLALSAAASDFTTMLLSRLLLGISIGGVWATSVSAAARLVPARIVHTASSIVFGAIAVGSVVSVPSSSLLATHLNWQATFVGAAAVAVIAVLVQIVAIPKIPAADRVTMADFRPLLRSLPANIILLVVFLSVFSQFSAYTFIVPFLQDVTSLGAGAASGLLLGYGALTIVGNFGGGALLGRSVRGTVAVTLVLSMVGFLALSAGGTVTAVVCVGLALWGLSWGNLPVAEQHWLYTFGHGKFSAEAVNATFTSVVQTAVATGSLLSGVAVNSAGIRSSAILATVASGIGCLLALVFMAAAARRATKPEPGITVAEAVEPEEMRITAVD</sequence>
<feature type="transmembrane region" description="Helical" evidence="6">
    <location>
        <begin position="248"/>
        <end position="273"/>
    </location>
</feature>
<evidence type="ECO:0000256" key="3">
    <source>
        <dbReference type="ARBA" id="ARBA00022692"/>
    </source>
</evidence>
<organism evidence="8 9">
    <name type="scientific">Streptomyces flaveolus</name>
    <dbReference type="NCBI Taxonomy" id="67297"/>
    <lineage>
        <taxon>Bacteria</taxon>
        <taxon>Bacillati</taxon>
        <taxon>Actinomycetota</taxon>
        <taxon>Actinomycetes</taxon>
        <taxon>Kitasatosporales</taxon>
        <taxon>Streptomycetaceae</taxon>
        <taxon>Streptomyces</taxon>
    </lineage>
</organism>
<keyword evidence="9" id="KW-1185">Reference proteome</keyword>
<comment type="subcellular location">
    <subcellularLocation>
        <location evidence="1">Cell membrane</location>
        <topology evidence="1">Multi-pass membrane protein</topology>
    </subcellularLocation>
</comment>
<feature type="domain" description="Major facilitator superfamily (MFS) profile" evidence="7">
    <location>
        <begin position="18"/>
        <end position="421"/>
    </location>
</feature>
<dbReference type="InterPro" id="IPR011701">
    <property type="entry name" value="MFS"/>
</dbReference>
<evidence type="ECO:0000256" key="1">
    <source>
        <dbReference type="ARBA" id="ARBA00004651"/>
    </source>
</evidence>
<dbReference type="Gene3D" id="1.20.1250.20">
    <property type="entry name" value="MFS general substrate transporter like domains"/>
    <property type="match status" value="1"/>
</dbReference>
<evidence type="ECO:0000256" key="2">
    <source>
        <dbReference type="ARBA" id="ARBA00022475"/>
    </source>
</evidence>
<evidence type="ECO:0000259" key="7">
    <source>
        <dbReference type="PROSITE" id="PS50850"/>
    </source>
</evidence>
<feature type="transmembrane region" description="Helical" evidence="6">
    <location>
        <begin position="213"/>
        <end position="236"/>
    </location>
</feature>
<evidence type="ECO:0000313" key="9">
    <source>
        <dbReference type="Proteomes" id="UP001490330"/>
    </source>
</evidence>
<feature type="transmembrane region" description="Helical" evidence="6">
    <location>
        <begin position="372"/>
        <end position="394"/>
    </location>
</feature>
<evidence type="ECO:0000256" key="4">
    <source>
        <dbReference type="ARBA" id="ARBA00022989"/>
    </source>
</evidence>
<proteinExistence type="predicted"/>
<dbReference type="Proteomes" id="UP001490330">
    <property type="component" value="Unassembled WGS sequence"/>
</dbReference>
<dbReference type="InterPro" id="IPR020846">
    <property type="entry name" value="MFS_dom"/>
</dbReference>
<dbReference type="InterPro" id="IPR036259">
    <property type="entry name" value="MFS_trans_sf"/>
</dbReference>
<dbReference type="Pfam" id="PF07690">
    <property type="entry name" value="MFS_1"/>
    <property type="match status" value="1"/>
</dbReference>
<feature type="transmembrane region" description="Helical" evidence="6">
    <location>
        <begin position="56"/>
        <end position="76"/>
    </location>
</feature>
<feature type="transmembrane region" description="Helical" evidence="6">
    <location>
        <begin position="285"/>
        <end position="312"/>
    </location>
</feature>
<feature type="transmembrane region" description="Helical" evidence="6">
    <location>
        <begin position="138"/>
        <end position="158"/>
    </location>
</feature>
<keyword evidence="2" id="KW-1003">Cell membrane</keyword>
<accession>A0ABV1VJ92</accession>
<dbReference type="PANTHER" id="PTHR43124">
    <property type="entry name" value="PURINE EFFLUX PUMP PBUE"/>
    <property type="match status" value="1"/>
</dbReference>
<feature type="transmembrane region" description="Helical" evidence="6">
    <location>
        <begin position="170"/>
        <end position="192"/>
    </location>
</feature>
<dbReference type="PANTHER" id="PTHR43124:SF3">
    <property type="entry name" value="CHLORAMPHENICOL EFFLUX PUMP RV0191"/>
    <property type="match status" value="1"/>
</dbReference>
<dbReference type="PROSITE" id="PS50850">
    <property type="entry name" value="MFS"/>
    <property type="match status" value="1"/>
</dbReference>
<reference evidence="8 9" key="1">
    <citation type="submission" date="2024-06" db="EMBL/GenBank/DDBJ databases">
        <title>The Natural Products Discovery Center: Release of the First 8490 Sequenced Strains for Exploring Actinobacteria Biosynthetic Diversity.</title>
        <authorList>
            <person name="Kalkreuter E."/>
            <person name="Kautsar S.A."/>
            <person name="Yang D."/>
            <person name="Bader C.D."/>
            <person name="Teijaro C.N."/>
            <person name="Fluegel L."/>
            <person name="Davis C.M."/>
            <person name="Simpson J.R."/>
            <person name="Lauterbach L."/>
            <person name="Steele A.D."/>
            <person name="Gui C."/>
            <person name="Meng S."/>
            <person name="Li G."/>
            <person name="Viehrig K."/>
            <person name="Ye F."/>
            <person name="Su P."/>
            <person name="Kiefer A.F."/>
            <person name="Nichols A."/>
            <person name="Cepeda A.J."/>
            <person name="Yan W."/>
            <person name="Fan B."/>
            <person name="Jiang Y."/>
            <person name="Adhikari A."/>
            <person name="Zheng C.-J."/>
            <person name="Schuster L."/>
            <person name="Cowan T.M."/>
            <person name="Smanski M.J."/>
            <person name="Chevrette M.G."/>
            <person name="De Carvalho L.P.S."/>
            <person name="Shen B."/>
        </authorList>
    </citation>
    <scope>NUCLEOTIDE SEQUENCE [LARGE SCALE GENOMIC DNA]</scope>
    <source>
        <strain evidence="8 9">NPDC000632</strain>
    </source>
</reference>
<feature type="transmembrane region" description="Helical" evidence="6">
    <location>
        <begin position="109"/>
        <end position="131"/>
    </location>
</feature>
<gene>
    <name evidence="8" type="ORF">ABT322_22960</name>
</gene>
<dbReference type="RefSeq" id="WP_350721430.1">
    <property type="nucleotide sequence ID" value="NZ_JBEPCO010000026.1"/>
</dbReference>
<feature type="transmembrane region" description="Helical" evidence="6">
    <location>
        <begin position="83"/>
        <end position="103"/>
    </location>
</feature>
<dbReference type="InterPro" id="IPR050189">
    <property type="entry name" value="MFS_Efflux_Transporters"/>
</dbReference>